<reference evidence="5" key="1">
    <citation type="submission" date="2020-05" db="EMBL/GenBank/DDBJ databases">
        <authorList>
            <person name="Chiriac C."/>
            <person name="Salcher M."/>
            <person name="Ghai R."/>
            <person name="Kavagutti S V."/>
        </authorList>
    </citation>
    <scope>NUCLEOTIDE SEQUENCE</scope>
</reference>
<evidence type="ECO:0000313" key="4">
    <source>
        <dbReference type="EMBL" id="CAB4827363.1"/>
    </source>
</evidence>
<accession>A0A6J7GGS8</accession>
<keyword evidence="2" id="KW-0560">Oxidoreductase</keyword>
<dbReference type="FunFam" id="3.40.50.720:FF:000084">
    <property type="entry name" value="Short-chain dehydrogenase reductase"/>
    <property type="match status" value="1"/>
</dbReference>
<dbReference type="PRINTS" id="PR00081">
    <property type="entry name" value="GDHRDH"/>
</dbReference>
<dbReference type="Gene3D" id="3.40.50.720">
    <property type="entry name" value="NAD(P)-binding Rossmann-like Domain"/>
    <property type="match status" value="1"/>
</dbReference>
<evidence type="ECO:0000256" key="2">
    <source>
        <dbReference type="ARBA" id="ARBA00023002"/>
    </source>
</evidence>
<dbReference type="PRINTS" id="PR00080">
    <property type="entry name" value="SDRFAMILY"/>
</dbReference>
<dbReference type="EMBL" id="CAEZYR010000072">
    <property type="protein sequence ID" value="CAB4753158.1"/>
    <property type="molecule type" value="Genomic_DNA"/>
</dbReference>
<dbReference type="EMBL" id="CAFABA010000036">
    <property type="protein sequence ID" value="CAB4827363.1"/>
    <property type="molecule type" value="Genomic_DNA"/>
</dbReference>
<name>A0A6J7GGS8_9ZZZZ</name>
<gene>
    <name evidence="3" type="ORF">UFOPK2754_01922</name>
    <name evidence="4" type="ORF">UFOPK3139_01123</name>
    <name evidence="5" type="ORF">UFOPK3543_01260</name>
    <name evidence="6" type="ORF">UFOPK3967_03102</name>
</gene>
<dbReference type="AlphaFoldDB" id="A0A6J7GGS8"/>
<dbReference type="InterPro" id="IPR002347">
    <property type="entry name" value="SDR_fam"/>
</dbReference>
<dbReference type="EMBL" id="CAFBOS010000311">
    <property type="protein sequence ID" value="CAB5026624.1"/>
    <property type="molecule type" value="Genomic_DNA"/>
</dbReference>
<evidence type="ECO:0000313" key="3">
    <source>
        <dbReference type="EMBL" id="CAB4753158.1"/>
    </source>
</evidence>
<dbReference type="PANTHER" id="PTHR24321:SF14">
    <property type="entry name" value="SHORT-CHAIN TYPE DEHYDROGENASE_REDUCTASE BLR2146-RELATED"/>
    <property type="match status" value="1"/>
</dbReference>
<evidence type="ECO:0000313" key="5">
    <source>
        <dbReference type="EMBL" id="CAB4907561.1"/>
    </source>
</evidence>
<dbReference type="InterPro" id="IPR036291">
    <property type="entry name" value="NAD(P)-bd_dom_sf"/>
</dbReference>
<proteinExistence type="inferred from homology"/>
<protein>
    <submittedName>
        <fullName evidence="5">Unannotated protein</fullName>
    </submittedName>
</protein>
<evidence type="ECO:0000256" key="1">
    <source>
        <dbReference type="ARBA" id="ARBA00006484"/>
    </source>
</evidence>
<dbReference type="GO" id="GO:0016491">
    <property type="term" value="F:oxidoreductase activity"/>
    <property type="evidence" value="ECO:0007669"/>
    <property type="project" value="UniProtKB-KW"/>
</dbReference>
<sequence>MGTLEGKVVIVTGSGSGIGRATAQRVAHEGASVVVADINLAGAEETVALILAEGGAAIAQQADVADESSARAMVEAAVREYGRLDGLHNNAANVFVVPRDTDIVSMDIEVWDASMATNVRGPMLGCKYAIPEMLKVGGGSIVNTSSNAGQMGDLLRVAYGVSKAGVDSLTRYVATMYGKQGVRCNAISPGVVATPALVNNVSQAELDMFEAHHLTPYMGLPEDIAAVVVFLLGADSRFITGQVINVDGGMLAHTPLYQQMRSAMEA</sequence>
<comment type="similarity">
    <text evidence="1">Belongs to the short-chain dehydrogenases/reductases (SDR) family.</text>
</comment>
<organism evidence="5">
    <name type="scientific">freshwater metagenome</name>
    <dbReference type="NCBI Taxonomy" id="449393"/>
    <lineage>
        <taxon>unclassified sequences</taxon>
        <taxon>metagenomes</taxon>
        <taxon>ecological metagenomes</taxon>
    </lineage>
</organism>
<dbReference type="PANTHER" id="PTHR24321">
    <property type="entry name" value="DEHYDROGENASES, SHORT CHAIN"/>
    <property type="match status" value="1"/>
</dbReference>
<evidence type="ECO:0000313" key="6">
    <source>
        <dbReference type="EMBL" id="CAB5026624.1"/>
    </source>
</evidence>
<dbReference type="SUPFAM" id="SSF51735">
    <property type="entry name" value="NAD(P)-binding Rossmann-fold domains"/>
    <property type="match status" value="1"/>
</dbReference>
<dbReference type="EMBL" id="CAFBMH010000038">
    <property type="protein sequence ID" value="CAB4907561.1"/>
    <property type="molecule type" value="Genomic_DNA"/>
</dbReference>
<dbReference type="Pfam" id="PF13561">
    <property type="entry name" value="adh_short_C2"/>
    <property type="match status" value="1"/>
</dbReference>